<feature type="non-terminal residue" evidence="6">
    <location>
        <position position="91"/>
    </location>
</feature>
<dbReference type="SUPFAM" id="SSF103506">
    <property type="entry name" value="Mitochondrial carrier"/>
    <property type="match status" value="1"/>
</dbReference>
<dbReference type="GO" id="GO:0016020">
    <property type="term" value="C:membrane"/>
    <property type="evidence" value="ECO:0007669"/>
    <property type="project" value="UniProtKB-SubCell"/>
</dbReference>
<keyword evidence="2" id="KW-0812">Transmembrane</keyword>
<dbReference type="Gene3D" id="1.50.40.10">
    <property type="entry name" value="Mitochondrial carrier domain"/>
    <property type="match status" value="1"/>
</dbReference>
<dbReference type="Proteomes" id="UP000780801">
    <property type="component" value="Unassembled WGS sequence"/>
</dbReference>
<dbReference type="OrthoDB" id="756301at2759"/>
<evidence type="ECO:0000313" key="6">
    <source>
        <dbReference type="EMBL" id="KAF9577462.1"/>
    </source>
</evidence>
<evidence type="ECO:0000256" key="1">
    <source>
        <dbReference type="ARBA" id="ARBA00004141"/>
    </source>
</evidence>
<accession>A0A9P6FL58</accession>
<sequence>MNTFTTKSTPLIGGSSDSSSTPSSPSSRLPPTSSSDPIPKRELTQLENFAISAIAPSIAVLFTNPFDTVKVRLQLQGEVVKTREPGINGKE</sequence>
<evidence type="ECO:0000256" key="4">
    <source>
        <dbReference type="ARBA" id="ARBA00023136"/>
    </source>
</evidence>
<reference evidence="6" key="1">
    <citation type="journal article" date="2020" name="Fungal Divers.">
        <title>Resolving the Mortierellaceae phylogeny through synthesis of multi-gene phylogenetics and phylogenomics.</title>
        <authorList>
            <person name="Vandepol N."/>
            <person name="Liber J."/>
            <person name="Desiro A."/>
            <person name="Na H."/>
            <person name="Kennedy M."/>
            <person name="Barry K."/>
            <person name="Grigoriev I.V."/>
            <person name="Miller A.N."/>
            <person name="O'Donnell K."/>
            <person name="Stajich J.E."/>
            <person name="Bonito G."/>
        </authorList>
    </citation>
    <scope>NUCLEOTIDE SEQUENCE</scope>
    <source>
        <strain evidence="6">KOD1015</strain>
    </source>
</reference>
<evidence type="ECO:0000256" key="5">
    <source>
        <dbReference type="SAM" id="MobiDB-lite"/>
    </source>
</evidence>
<dbReference type="Pfam" id="PF00153">
    <property type="entry name" value="Mito_carr"/>
    <property type="match status" value="1"/>
</dbReference>
<dbReference type="InterPro" id="IPR023395">
    <property type="entry name" value="MCP_dom_sf"/>
</dbReference>
<proteinExistence type="predicted"/>
<feature type="compositionally biased region" description="Low complexity" evidence="5">
    <location>
        <begin position="8"/>
        <end position="37"/>
    </location>
</feature>
<organism evidence="6 7">
    <name type="scientific">Lunasporangiospora selenospora</name>
    <dbReference type="NCBI Taxonomy" id="979761"/>
    <lineage>
        <taxon>Eukaryota</taxon>
        <taxon>Fungi</taxon>
        <taxon>Fungi incertae sedis</taxon>
        <taxon>Mucoromycota</taxon>
        <taxon>Mortierellomycotina</taxon>
        <taxon>Mortierellomycetes</taxon>
        <taxon>Mortierellales</taxon>
        <taxon>Mortierellaceae</taxon>
        <taxon>Lunasporangiospora</taxon>
    </lineage>
</organism>
<keyword evidence="3" id="KW-1133">Transmembrane helix</keyword>
<name>A0A9P6FL58_9FUNG</name>
<keyword evidence="4" id="KW-0472">Membrane</keyword>
<comment type="caution">
    <text evidence="6">The sequence shown here is derived from an EMBL/GenBank/DDBJ whole genome shotgun (WGS) entry which is preliminary data.</text>
</comment>
<evidence type="ECO:0000256" key="2">
    <source>
        <dbReference type="ARBA" id="ARBA00022692"/>
    </source>
</evidence>
<gene>
    <name evidence="6" type="ORF">BGW38_007313</name>
</gene>
<dbReference type="InterPro" id="IPR018108">
    <property type="entry name" value="MCP_transmembrane"/>
</dbReference>
<dbReference type="EMBL" id="JAABOA010004806">
    <property type="protein sequence ID" value="KAF9577462.1"/>
    <property type="molecule type" value="Genomic_DNA"/>
</dbReference>
<dbReference type="AlphaFoldDB" id="A0A9P6FL58"/>
<comment type="subcellular location">
    <subcellularLocation>
        <location evidence="1">Membrane</location>
        <topology evidence="1">Multi-pass membrane protein</topology>
    </subcellularLocation>
</comment>
<feature type="region of interest" description="Disordered" evidence="5">
    <location>
        <begin position="1"/>
        <end position="40"/>
    </location>
</feature>
<evidence type="ECO:0000313" key="7">
    <source>
        <dbReference type="Proteomes" id="UP000780801"/>
    </source>
</evidence>
<keyword evidence="7" id="KW-1185">Reference proteome</keyword>
<protein>
    <submittedName>
        <fullName evidence="6">Uncharacterized protein</fullName>
    </submittedName>
</protein>
<evidence type="ECO:0000256" key="3">
    <source>
        <dbReference type="ARBA" id="ARBA00022989"/>
    </source>
</evidence>